<evidence type="ECO:0000313" key="1">
    <source>
        <dbReference type="EMBL" id="ATB51870.1"/>
    </source>
</evidence>
<dbReference type="EMBL" id="MF564291">
    <property type="protein sequence ID" value="ATB51870.1"/>
    <property type="molecule type" value="Genomic_DNA"/>
</dbReference>
<keyword evidence="1" id="KW-0614">Plasmid</keyword>
<protein>
    <submittedName>
        <fullName evidence="1">Uncharacterized protein</fullName>
    </submittedName>
</protein>
<organism evidence="1">
    <name type="scientific">Pseudomonas putida</name>
    <name type="common">Arthrobacter siderocapsulatus</name>
    <dbReference type="NCBI Taxonomy" id="303"/>
    <lineage>
        <taxon>Bacteria</taxon>
        <taxon>Pseudomonadati</taxon>
        <taxon>Pseudomonadota</taxon>
        <taxon>Gammaproteobacteria</taxon>
        <taxon>Pseudomonadales</taxon>
        <taxon>Pseudomonadaceae</taxon>
        <taxon>Pseudomonas</taxon>
    </lineage>
</organism>
<proteinExistence type="predicted"/>
<sequence>MPYPVIVQRCAFLGIQPYKRVSVASRYDHLLGKVPDALVAKLAGVSRASIGVRRKRLASRKS</sequence>
<dbReference type="AlphaFoldDB" id="A0A290GFM4"/>
<geneLocation type="plasmid" evidence="1">
    <name>pVIM_Pse-KSS14</name>
</geneLocation>
<accession>A0A290GFM4</accession>
<reference evidence="1" key="1">
    <citation type="submission" date="2017-07" db="EMBL/GenBank/DDBJ databases">
        <title>Molecular diversity and dissemination of Pseudomonas putida group isolates carrying VIM-2 gene at a university hospital in Korea.</title>
        <authorList>
            <person name="Hong J.S."/>
            <person name="Yoon E.-J."/>
            <person name="Song W."/>
            <person name="Seo Y.B."/>
            <person name="Jeong S.H."/>
            <person name="Lee K."/>
        </authorList>
    </citation>
    <scope>NUCLEOTIDE SEQUENCE</scope>
    <source>
        <strain evidence="1">KSS14</strain>
        <plasmid evidence="1">pVIM_Pse-KSS14</plasmid>
    </source>
</reference>
<name>A0A290GFM4_PSEPU</name>